<sequence length="198" mass="22181">LLGPNHTGFGPDVSVYRGEAWETPFGEVPVDGEFVEAILRHPVAEADQSAHLYEHSLEVQLPFLQRYALRAFRIVPVVMKFVNYDRAQVLGSFLGNLLREKPALVVISSDMSHYVPARRAEERDRLLISAMERLLTEELYFKRIQYNISMCGFIPAVTGIEAVRVLGAKRGILVDYGHSGEVTGDEENVVAYAGMIFV</sequence>
<dbReference type="PANTHER" id="PTHR11060">
    <property type="entry name" value="PROTEIN MEMO1"/>
    <property type="match status" value="1"/>
</dbReference>
<protein>
    <submittedName>
        <fullName evidence="2">AmmeMemoRadiSam system protein B</fullName>
    </submittedName>
</protein>
<evidence type="ECO:0000313" key="2">
    <source>
        <dbReference type="EMBL" id="HHJ63739.1"/>
    </source>
</evidence>
<organism evidence="2">
    <name type="scientific">Aquifex aeolicus</name>
    <dbReference type="NCBI Taxonomy" id="63363"/>
    <lineage>
        <taxon>Bacteria</taxon>
        <taxon>Pseudomonadati</taxon>
        <taxon>Aquificota</taxon>
        <taxon>Aquificia</taxon>
        <taxon>Aquificales</taxon>
        <taxon>Aquificaceae</taxon>
        <taxon>Aquifex</taxon>
    </lineage>
</organism>
<name>A0A7C5Q8Z5_AQUAO</name>
<reference evidence="2" key="1">
    <citation type="journal article" date="2020" name="mSystems">
        <title>Genome- and Community-Level Interaction Insights into Carbon Utilization and Element Cycling Functions of Hydrothermarchaeota in Hydrothermal Sediment.</title>
        <authorList>
            <person name="Zhou Z."/>
            <person name="Liu Y."/>
            <person name="Xu W."/>
            <person name="Pan J."/>
            <person name="Luo Z.H."/>
            <person name="Li M."/>
        </authorList>
    </citation>
    <scope>NUCLEOTIDE SEQUENCE [LARGE SCALE GENOMIC DNA]</scope>
    <source>
        <strain evidence="2">HyVt-501</strain>
    </source>
</reference>
<dbReference type="InterPro" id="IPR002737">
    <property type="entry name" value="MEMO1_fam"/>
</dbReference>
<dbReference type="AlphaFoldDB" id="A0A7C5Q8Z5"/>
<comment type="similarity">
    <text evidence="1">Belongs to the MEMO1 family.</text>
</comment>
<dbReference type="NCBIfam" id="TIGR04336">
    <property type="entry name" value="AmmeMemoSam_B"/>
    <property type="match status" value="1"/>
</dbReference>
<accession>A0A7C5Q8Z5</accession>
<dbReference type="EMBL" id="DRNB01000089">
    <property type="protein sequence ID" value="HHJ63739.1"/>
    <property type="molecule type" value="Genomic_DNA"/>
</dbReference>
<dbReference type="Pfam" id="PF01875">
    <property type="entry name" value="Memo"/>
    <property type="match status" value="1"/>
</dbReference>
<feature type="non-terminal residue" evidence="2">
    <location>
        <position position="1"/>
    </location>
</feature>
<proteinExistence type="inferred from homology"/>
<evidence type="ECO:0000256" key="1">
    <source>
        <dbReference type="ARBA" id="ARBA00006315"/>
    </source>
</evidence>
<dbReference type="CDD" id="cd07361">
    <property type="entry name" value="MEMO_like"/>
    <property type="match status" value="1"/>
</dbReference>
<dbReference type="Proteomes" id="UP000885792">
    <property type="component" value="Unassembled WGS sequence"/>
</dbReference>
<comment type="caution">
    <text evidence="2">The sequence shown here is derived from an EMBL/GenBank/DDBJ whole genome shotgun (WGS) entry which is preliminary data.</text>
</comment>
<dbReference type="Gene3D" id="3.40.830.10">
    <property type="entry name" value="LigB-like"/>
    <property type="match status" value="1"/>
</dbReference>
<dbReference type="PANTHER" id="PTHR11060:SF0">
    <property type="entry name" value="PROTEIN MEMO1"/>
    <property type="match status" value="1"/>
</dbReference>
<gene>
    <name evidence="2" type="primary">amrB</name>
    <name evidence="2" type="ORF">ENJ61_02425</name>
</gene>